<reference evidence="2" key="1">
    <citation type="submission" date="2023-01" db="EMBL/GenBank/DDBJ databases">
        <title>Genome assembly of the deep-sea coral Lophelia pertusa.</title>
        <authorList>
            <person name="Herrera S."/>
            <person name="Cordes E."/>
        </authorList>
    </citation>
    <scope>NUCLEOTIDE SEQUENCE</scope>
    <source>
        <strain evidence="2">USNM1676648</strain>
        <tissue evidence="2">Polyp</tissue>
    </source>
</reference>
<accession>A0A9X0CRR0</accession>
<keyword evidence="3" id="KW-1185">Reference proteome</keyword>
<dbReference type="EMBL" id="MU826831">
    <property type="protein sequence ID" value="KAJ7373215.1"/>
    <property type="molecule type" value="Genomic_DNA"/>
</dbReference>
<organism evidence="2 3">
    <name type="scientific">Desmophyllum pertusum</name>
    <dbReference type="NCBI Taxonomy" id="174260"/>
    <lineage>
        <taxon>Eukaryota</taxon>
        <taxon>Metazoa</taxon>
        <taxon>Cnidaria</taxon>
        <taxon>Anthozoa</taxon>
        <taxon>Hexacorallia</taxon>
        <taxon>Scleractinia</taxon>
        <taxon>Caryophylliina</taxon>
        <taxon>Caryophylliidae</taxon>
        <taxon>Desmophyllum</taxon>
    </lineage>
</organism>
<sequence>MSFSSAVIVSILFFCIFHASASVIPNDKTVDLSSVDDGNVGRTRSARHIDQNIPLCDQNSLPQCNPNTWLFSFKMTDGHLTWWSKDCKLDRYHMISCQQWDWDKFNSNSWHGVCYKVRCP</sequence>
<evidence type="ECO:0000313" key="3">
    <source>
        <dbReference type="Proteomes" id="UP001163046"/>
    </source>
</evidence>
<dbReference type="AlphaFoldDB" id="A0A9X0CRR0"/>
<keyword evidence="1" id="KW-0732">Signal</keyword>
<dbReference type="OrthoDB" id="5988527at2759"/>
<evidence type="ECO:0008006" key="4">
    <source>
        <dbReference type="Google" id="ProtNLM"/>
    </source>
</evidence>
<comment type="caution">
    <text evidence="2">The sequence shown here is derived from an EMBL/GenBank/DDBJ whole genome shotgun (WGS) entry which is preliminary data.</text>
</comment>
<gene>
    <name evidence="2" type="ORF">OS493_012802</name>
</gene>
<evidence type="ECO:0000256" key="1">
    <source>
        <dbReference type="SAM" id="SignalP"/>
    </source>
</evidence>
<protein>
    <recommendedName>
        <fullName evidence="4">S-protein homolog</fullName>
    </recommendedName>
</protein>
<name>A0A9X0CRR0_9CNID</name>
<dbReference type="Proteomes" id="UP001163046">
    <property type="component" value="Unassembled WGS sequence"/>
</dbReference>
<feature type="chain" id="PRO_5040846361" description="S-protein homolog" evidence="1">
    <location>
        <begin position="22"/>
        <end position="120"/>
    </location>
</feature>
<proteinExistence type="predicted"/>
<feature type="signal peptide" evidence="1">
    <location>
        <begin position="1"/>
        <end position="21"/>
    </location>
</feature>
<evidence type="ECO:0000313" key="2">
    <source>
        <dbReference type="EMBL" id="KAJ7373215.1"/>
    </source>
</evidence>